<geneLocation type="mitochondrion" evidence="1"/>
<evidence type="ECO:0000313" key="3">
    <source>
        <dbReference type="EMBL" id="KUM49721.1"/>
    </source>
</evidence>
<name>A0A101LXL5_PICGL</name>
<dbReference type="EMBL" id="LKAM01000004">
    <property type="protein sequence ID" value="KUM48755.1"/>
    <property type="molecule type" value="Genomic_DNA"/>
</dbReference>
<accession>A0A101LXL5</accession>
<proteinExistence type="predicted"/>
<dbReference type="EMBL" id="LKAM01000002">
    <property type="protein sequence ID" value="KUM49721.1"/>
    <property type="molecule type" value="Genomic_DNA"/>
</dbReference>
<comment type="caution">
    <text evidence="1">The sequence shown here is derived from an EMBL/GenBank/DDBJ whole genome shotgun (WGS) entry which is preliminary data.</text>
</comment>
<evidence type="ECO:0000313" key="1">
    <source>
        <dbReference type="EMBL" id="KUM47224.1"/>
    </source>
</evidence>
<sequence>MKLESTPEEPNESSSGLAQVQTQLATTLTNQLQEMLKGKAVCEQVWCTTCRTEGHHRNECPILGNSTASTGAPNLFPLLEDRSGIIYVKLGAMRRLSVLCCINIRLPQRLRSVTSVNPWDMM</sequence>
<gene>
    <name evidence="3" type="ORF">ABT39_MTgene2948</name>
    <name evidence="2" type="ORF">ABT39_MTgene4091</name>
    <name evidence="1" type="ORF">ABT39_MTgene6230</name>
</gene>
<dbReference type="AlphaFoldDB" id="A0A101LXL5"/>
<evidence type="ECO:0000313" key="2">
    <source>
        <dbReference type="EMBL" id="KUM48755.1"/>
    </source>
</evidence>
<reference evidence="1" key="1">
    <citation type="journal article" date="2015" name="Genome Biol. Evol.">
        <title>Organellar Genomes of White Spruce (Picea glauca): Assembly and Annotation.</title>
        <authorList>
            <person name="Jackman S.D."/>
            <person name="Warren R.L."/>
            <person name="Gibb E.A."/>
            <person name="Vandervalk B.P."/>
            <person name="Mohamadi H."/>
            <person name="Chu J."/>
            <person name="Raymond A."/>
            <person name="Pleasance S."/>
            <person name="Coope R."/>
            <person name="Wildung M.R."/>
            <person name="Ritland C.E."/>
            <person name="Bousquet J."/>
            <person name="Jones S.J."/>
            <person name="Bohlmann J."/>
            <person name="Birol I."/>
        </authorList>
    </citation>
    <scope>NUCLEOTIDE SEQUENCE [LARGE SCALE GENOMIC DNA]</scope>
    <source>
        <tissue evidence="1">Flushing bud</tissue>
    </source>
</reference>
<keyword evidence="1" id="KW-0496">Mitochondrion</keyword>
<organism evidence="1">
    <name type="scientific">Picea glauca</name>
    <name type="common">White spruce</name>
    <name type="synonym">Pinus glauca</name>
    <dbReference type="NCBI Taxonomy" id="3330"/>
    <lineage>
        <taxon>Eukaryota</taxon>
        <taxon>Viridiplantae</taxon>
        <taxon>Streptophyta</taxon>
        <taxon>Embryophyta</taxon>
        <taxon>Tracheophyta</taxon>
        <taxon>Spermatophyta</taxon>
        <taxon>Pinopsida</taxon>
        <taxon>Pinidae</taxon>
        <taxon>Conifers I</taxon>
        <taxon>Pinales</taxon>
        <taxon>Pinaceae</taxon>
        <taxon>Picea</taxon>
    </lineage>
</organism>
<protein>
    <submittedName>
        <fullName evidence="1">Uncharacterized protein</fullName>
    </submittedName>
</protein>
<dbReference type="EMBL" id="LKAM01000008">
    <property type="protein sequence ID" value="KUM47224.1"/>
    <property type="molecule type" value="Genomic_DNA"/>
</dbReference>